<name>V9IJZ7_APICE</name>
<gene>
    <name evidence="3" type="ORF">ACCB12130</name>
</gene>
<feature type="compositionally biased region" description="Polar residues" evidence="2">
    <location>
        <begin position="80"/>
        <end position="90"/>
    </location>
</feature>
<evidence type="ECO:0000313" key="3">
    <source>
        <dbReference type="EMBL" id="AEY61385.1"/>
    </source>
</evidence>
<organism evidence="3">
    <name type="scientific">Apis cerana</name>
    <name type="common">Indian honeybee</name>
    <dbReference type="NCBI Taxonomy" id="7461"/>
    <lineage>
        <taxon>Eukaryota</taxon>
        <taxon>Metazoa</taxon>
        <taxon>Ecdysozoa</taxon>
        <taxon>Arthropoda</taxon>
        <taxon>Hexapoda</taxon>
        <taxon>Insecta</taxon>
        <taxon>Pterygota</taxon>
        <taxon>Neoptera</taxon>
        <taxon>Endopterygota</taxon>
        <taxon>Hymenoptera</taxon>
        <taxon>Apocrita</taxon>
        <taxon>Aculeata</taxon>
        <taxon>Apoidea</taxon>
        <taxon>Anthophila</taxon>
        <taxon>Apidae</taxon>
        <taxon>Apis</taxon>
    </lineage>
</organism>
<feature type="compositionally biased region" description="Low complexity" evidence="2">
    <location>
        <begin position="32"/>
        <end position="76"/>
    </location>
</feature>
<evidence type="ECO:0000256" key="1">
    <source>
        <dbReference type="SAM" id="Coils"/>
    </source>
</evidence>
<protein>
    <submittedName>
        <fullName evidence="3">Uncharacterized protein</fullName>
    </submittedName>
</protein>
<dbReference type="EMBL" id="JR050909">
    <property type="protein sequence ID" value="AEY61385.1"/>
    <property type="molecule type" value="mRNA"/>
</dbReference>
<sequence length="166" mass="18017">MGPNRPNSLIPPAQTGPQRPPGLPAGPPSQLPRPTTTMSAPTTPSVPSTTNIVPSISLPTTPSGPTTTSPPSSPIGERVSANSDQNRSPLNQVAEHQKKLVAEQLERKERLARELRAEKGRLEAMKKELQSLTRPLDSSMPPQELKKNYEARSISYKLNAIDSRMK</sequence>
<evidence type="ECO:0000256" key="2">
    <source>
        <dbReference type="SAM" id="MobiDB-lite"/>
    </source>
</evidence>
<feature type="coiled-coil region" evidence="1">
    <location>
        <begin position="91"/>
        <end position="132"/>
    </location>
</feature>
<feature type="region of interest" description="Disordered" evidence="2">
    <location>
        <begin position="1"/>
        <end position="90"/>
    </location>
</feature>
<reference evidence="3" key="1">
    <citation type="submission" date="2011-11" db="EMBL/GenBank/DDBJ databases">
        <title>Decoding the brain transcriptome of the Eastern honeybee (Apis cerana) based on pyrosequencing.</title>
        <authorList>
            <person name="Sun L."/>
            <person name="Zheng H."/>
            <person name="Wang Y."/>
            <person name="Xie X."/>
            <person name="Zhu Y."/>
            <person name="Gu W."/>
            <person name="Wang S."/>
        </authorList>
    </citation>
    <scope>NUCLEOTIDE SEQUENCE</scope>
    <source>
        <tissue evidence="3">Brain</tissue>
    </source>
</reference>
<proteinExistence type="evidence at transcript level"/>
<feature type="compositionally biased region" description="Pro residues" evidence="2">
    <location>
        <begin position="18"/>
        <end position="31"/>
    </location>
</feature>
<accession>V9IJZ7</accession>
<dbReference type="AlphaFoldDB" id="V9IJZ7"/>
<keyword evidence="1" id="KW-0175">Coiled coil</keyword>